<keyword evidence="8" id="KW-0551">Lipid droplet</keyword>
<dbReference type="PROSITE" id="PS00455">
    <property type="entry name" value="AMP_BINDING"/>
    <property type="match status" value="1"/>
</dbReference>
<dbReference type="PANTHER" id="PTHR43107">
    <property type="entry name" value="LONG-CHAIN FATTY ACID TRANSPORT PROTEIN"/>
    <property type="match status" value="1"/>
</dbReference>
<dbReference type="GO" id="GO:0005524">
    <property type="term" value="F:ATP binding"/>
    <property type="evidence" value="ECO:0007669"/>
    <property type="project" value="UniProtKB-KW"/>
</dbReference>
<dbReference type="AlphaFoldDB" id="A0AAN7BAJ9"/>
<dbReference type="InterPro" id="IPR020845">
    <property type="entry name" value="AMP-binding_CS"/>
</dbReference>
<dbReference type="GO" id="GO:0004467">
    <property type="term" value="F:long-chain fatty acid-CoA ligase activity"/>
    <property type="evidence" value="ECO:0007669"/>
    <property type="project" value="TreeGrafter"/>
</dbReference>
<evidence type="ECO:0000256" key="5">
    <source>
        <dbReference type="ARBA" id="ARBA00022448"/>
    </source>
</evidence>
<keyword evidence="7" id="KW-0436">Ligase</keyword>
<keyword evidence="10" id="KW-0547">Nucleotide-binding</keyword>
<keyword evidence="5" id="KW-0813">Transport</keyword>
<comment type="catalytic activity">
    <reaction evidence="16">
        <text>a very long-chain fatty acid + ATP + CoA = a very long-chain fatty acyl-CoA + AMP + diphosphate</text>
        <dbReference type="Rhea" id="RHEA:54536"/>
        <dbReference type="ChEBI" id="CHEBI:30616"/>
        <dbReference type="ChEBI" id="CHEBI:33019"/>
        <dbReference type="ChEBI" id="CHEBI:57287"/>
        <dbReference type="ChEBI" id="CHEBI:58950"/>
        <dbReference type="ChEBI" id="CHEBI:138261"/>
        <dbReference type="ChEBI" id="CHEBI:456215"/>
    </reaction>
</comment>
<reference evidence="21" key="2">
    <citation type="submission" date="2023-05" db="EMBL/GenBank/DDBJ databases">
        <authorList>
            <consortium name="Lawrence Berkeley National Laboratory"/>
            <person name="Steindorff A."/>
            <person name="Hensen N."/>
            <person name="Bonometti L."/>
            <person name="Westerberg I."/>
            <person name="Brannstrom I.O."/>
            <person name="Guillou S."/>
            <person name="Cros-Aarteil S."/>
            <person name="Calhoun S."/>
            <person name="Haridas S."/>
            <person name="Kuo A."/>
            <person name="Mondo S."/>
            <person name="Pangilinan J."/>
            <person name="Riley R."/>
            <person name="Labutti K."/>
            <person name="Andreopoulos B."/>
            <person name="Lipzen A."/>
            <person name="Chen C."/>
            <person name="Yanf M."/>
            <person name="Daum C."/>
            <person name="Ng V."/>
            <person name="Clum A."/>
            <person name="Ohm R."/>
            <person name="Martin F."/>
            <person name="Silar P."/>
            <person name="Natvig D."/>
            <person name="Lalanne C."/>
            <person name="Gautier V."/>
            <person name="Ament-Velasquez S.L."/>
            <person name="Kruys A."/>
            <person name="Hutchinson M.I."/>
            <person name="Powell A.J."/>
            <person name="Barry K."/>
            <person name="Miller A.N."/>
            <person name="Grigoriev I.V."/>
            <person name="Debuchy R."/>
            <person name="Gladieux P."/>
            <person name="Thoren M.H."/>
            <person name="Johannesson H."/>
        </authorList>
    </citation>
    <scope>NUCLEOTIDE SEQUENCE</scope>
    <source>
        <strain evidence="21">PSN293</strain>
    </source>
</reference>
<comment type="caution">
    <text evidence="21">The sequence shown here is derived from an EMBL/GenBank/DDBJ whole genome shotgun (WGS) entry which is preliminary data.</text>
</comment>
<gene>
    <name evidence="21" type="ORF">QBC37DRAFT_77800</name>
</gene>
<keyword evidence="11" id="KW-0067">ATP-binding</keyword>
<evidence type="ECO:0000256" key="19">
    <source>
        <dbReference type="ARBA" id="ARBA00078285"/>
    </source>
</evidence>
<keyword evidence="22" id="KW-1185">Reference proteome</keyword>
<comment type="similarity">
    <text evidence="4">Belongs to the ATP-dependent AMP-binding enzyme family.</text>
</comment>
<name>A0AAN7BAJ9_9PEZI</name>
<dbReference type="GO" id="GO:0009898">
    <property type="term" value="C:cytoplasmic side of plasma membrane"/>
    <property type="evidence" value="ECO:0007669"/>
    <property type="project" value="TreeGrafter"/>
</dbReference>
<sequence length="640" mass="71778">MAALSASTATAAAAALIPSLAYLRARLSLPEDGLFFSILGRSILHLVRSVRANKTNLFYMLEDHARNPKFANRTFLLFEDQRWTYAETYAMALRYGTYLKKVHGVKEKDVVALDCQNSDLFVFCWFGMWSIGATPAFINHHLTNTPLAHSLRSSTAKLVLVDPGVQDTLTDEVRAGVPNMDFVVLESDLRTKIETMADPVRYPDEVRNVERYVGMAILIYTSGTTGLPKPAVVSWAKIYTAAHMTGYGTNLTPDDVFYTAMPLYHSSAACLGLSAALFAGCTAAIGRKFSTTHFWSEIRRHEATVFQYVGETCRYLTFASQEIDPVTGESMDRKHKVRAVCGNGLRPDVWDKFKDRFGIDTIFEFYAATEGAVGFWNRSQNDFSKGALGRYGFFSSLFLKSPVAGRIAIIRMDPETDDPWRDPTTGFCARVKTNEAGEMLARLPEKDIALRFQGYFANDDATNSKIMRDVFRKGDAWFRSGDMIRWDEHNRVYFSDRLGDTFRWKSENVSTAEVSEVLGNHASVREANVYGVQLPNHDGRAGCVAIVFSTPEPTREMLKGLADHALAILPRYAVPLFLRLRKEVGLHNTGTNKQQKHVLRSESVDPNKVGGDALFWLKDGTYVPFGEREWNELEGGRVKL</sequence>
<evidence type="ECO:0000256" key="3">
    <source>
        <dbReference type="ARBA" id="ARBA00004651"/>
    </source>
</evidence>
<dbReference type="SUPFAM" id="SSF56801">
    <property type="entry name" value="Acetyl-CoA synthetase-like"/>
    <property type="match status" value="1"/>
</dbReference>
<dbReference type="PANTHER" id="PTHR43107:SF15">
    <property type="entry name" value="FATTY ACID TRANSPORT PROTEIN 3, ISOFORM A"/>
    <property type="match status" value="1"/>
</dbReference>
<evidence type="ECO:0000256" key="14">
    <source>
        <dbReference type="ARBA" id="ARBA00023136"/>
    </source>
</evidence>
<evidence type="ECO:0000256" key="9">
    <source>
        <dbReference type="ARBA" id="ARBA00022692"/>
    </source>
</evidence>
<evidence type="ECO:0000256" key="7">
    <source>
        <dbReference type="ARBA" id="ARBA00022598"/>
    </source>
</evidence>
<evidence type="ECO:0000313" key="22">
    <source>
        <dbReference type="Proteomes" id="UP001301769"/>
    </source>
</evidence>
<evidence type="ECO:0000256" key="15">
    <source>
        <dbReference type="ARBA" id="ARBA00023140"/>
    </source>
</evidence>
<dbReference type="Proteomes" id="UP001301769">
    <property type="component" value="Unassembled WGS sequence"/>
</dbReference>
<dbReference type="Pfam" id="PF00501">
    <property type="entry name" value="AMP-binding"/>
    <property type="match status" value="1"/>
</dbReference>
<evidence type="ECO:0000256" key="12">
    <source>
        <dbReference type="ARBA" id="ARBA00022989"/>
    </source>
</evidence>
<evidence type="ECO:0000313" key="21">
    <source>
        <dbReference type="EMBL" id="KAK4216908.1"/>
    </source>
</evidence>
<dbReference type="InterPro" id="IPR000873">
    <property type="entry name" value="AMP-dep_synth/lig_dom"/>
</dbReference>
<evidence type="ECO:0000256" key="16">
    <source>
        <dbReference type="ARBA" id="ARBA00051585"/>
    </source>
</evidence>
<keyword evidence="13" id="KW-0445">Lipid transport</keyword>
<keyword evidence="14" id="KW-0472">Membrane</keyword>
<evidence type="ECO:0000256" key="6">
    <source>
        <dbReference type="ARBA" id="ARBA00022475"/>
    </source>
</evidence>
<evidence type="ECO:0000256" key="18">
    <source>
        <dbReference type="ARBA" id="ARBA00068795"/>
    </source>
</evidence>
<dbReference type="InterPro" id="IPR045851">
    <property type="entry name" value="AMP-bd_C_sf"/>
</dbReference>
<comment type="subcellular location">
    <subcellularLocation>
        <location evidence="3">Cell membrane</location>
        <topology evidence="3">Multi-pass membrane protein</topology>
    </subcellularLocation>
    <subcellularLocation>
        <location evidence="1">Lipid droplet</location>
    </subcellularLocation>
    <subcellularLocation>
        <location evidence="2">Peroxisome membrane</location>
        <topology evidence="2">Multi-pass membrane protein</topology>
    </subcellularLocation>
</comment>
<proteinExistence type="inferred from homology"/>
<protein>
    <recommendedName>
        <fullName evidence="18">Very long-chain fatty acid transport protein</fullName>
    </recommendedName>
    <alternativeName>
        <fullName evidence="19">Very-long-chain acyl-CoA synthetase</fullName>
    </alternativeName>
</protein>
<dbReference type="GO" id="GO:0005778">
    <property type="term" value="C:peroxisomal membrane"/>
    <property type="evidence" value="ECO:0007669"/>
    <property type="project" value="UniProtKB-SubCell"/>
</dbReference>
<keyword evidence="15" id="KW-0576">Peroxisome</keyword>
<comment type="function">
    <text evidence="17">Acyl-CoA synthetase required for both the import of long chain fatty acids (LCFAs) (C14-C18) and the activation very long chain fatty acids (VLCFAs) (C20-C26) by esterification of the fatty acids into metabolically active CoA-thioesters for subsequent degradation or incorporation into phospholipids. The transport and fatty acyl-CoA synthetase activities are genetically separable and are thus independent activities. Esterifies VLCFAs in the peroxisome matrix. The VLCFAs are actively transported into peroxisomes by a PXA1-PXA2 heterodimeric transporter in the peroxisomal membrane.</text>
</comment>
<dbReference type="EMBL" id="MU858064">
    <property type="protein sequence ID" value="KAK4216908.1"/>
    <property type="molecule type" value="Genomic_DNA"/>
</dbReference>
<dbReference type="GO" id="GO:0005324">
    <property type="term" value="F:long-chain fatty acid transmembrane transporter activity"/>
    <property type="evidence" value="ECO:0007669"/>
    <property type="project" value="TreeGrafter"/>
</dbReference>
<dbReference type="FunFam" id="3.30.300.30:FF:000002">
    <property type="entry name" value="Long-chain fatty acid transport protein 1"/>
    <property type="match status" value="1"/>
</dbReference>
<accession>A0AAN7BAJ9</accession>
<dbReference type="FunFam" id="3.40.50.12780:FF:000019">
    <property type="entry name" value="Long-chain fatty acid transporter"/>
    <property type="match status" value="1"/>
</dbReference>
<organism evidence="21 22">
    <name type="scientific">Rhypophila decipiens</name>
    <dbReference type="NCBI Taxonomy" id="261697"/>
    <lineage>
        <taxon>Eukaryota</taxon>
        <taxon>Fungi</taxon>
        <taxon>Dikarya</taxon>
        <taxon>Ascomycota</taxon>
        <taxon>Pezizomycotina</taxon>
        <taxon>Sordariomycetes</taxon>
        <taxon>Sordariomycetidae</taxon>
        <taxon>Sordariales</taxon>
        <taxon>Naviculisporaceae</taxon>
        <taxon>Rhypophila</taxon>
    </lineage>
</organism>
<dbReference type="Gene3D" id="3.30.300.30">
    <property type="match status" value="1"/>
</dbReference>
<feature type="domain" description="AMP-dependent synthetase/ligase" evidence="20">
    <location>
        <begin position="68"/>
        <end position="392"/>
    </location>
</feature>
<keyword evidence="12" id="KW-1133">Transmembrane helix</keyword>
<evidence type="ECO:0000256" key="1">
    <source>
        <dbReference type="ARBA" id="ARBA00004502"/>
    </source>
</evidence>
<dbReference type="GO" id="GO:0005811">
    <property type="term" value="C:lipid droplet"/>
    <property type="evidence" value="ECO:0007669"/>
    <property type="project" value="UniProtKB-SubCell"/>
</dbReference>
<evidence type="ECO:0000256" key="8">
    <source>
        <dbReference type="ARBA" id="ARBA00022677"/>
    </source>
</evidence>
<evidence type="ECO:0000256" key="17">
    <source>
        <dbReference type="ARBA" id="ARBA00060276"/>
    </source>
</evidence>
<reference evidence="21" key="1">
    <citation type="journal article" date="2023" name="Mol. Phylogenet. Evol.">
        <title>Genome-scale phylogeny and comparative genomics of the fungal order Sordariales.</title>
        <authorList>
            <person name="Hensen N."/>
            <person name="Bonometti L."/>
            <person name="Westerberg I."/>
            <person name="Brannstrom I.O."/>
            <person name="Guillou S."/>
            <person name="Cros-Aarteil S."/>
            <person name="Calhoun S."/>
            <person name="Haridas S."/>
            <person name="Kuo A."/>
            <person name="Mondo S."/>
            <person name="Pangilinan J."/>
            <person name="Riley R."/>
            <person name="LaButti K."/>
            <person name="Andreopoulos B."/>
            <person name="Lipzen A."/>
            <person name="Chen C."/>
            <person name="Yan M."/>
            <person name="Daum C."/>
            <person name="Ng V."/>
            <person name="Clum A."/>
            <person name="Steindorff A."/>
            <person name="Ohm R.A."/>
            <person name="Martin F."/>
            <person name="Silar P."/>
            <person name="Natvig D.O."/>
            <person name="Lalanne C."/>
            <person name="Gautier V."/>
            <person name="Ament-Velasquez S.L."/>
            <person name="Kruys A."/>
            <person name="Hutchinson M.I."/>
            <person name="Powell A.J."/>
            <person name="Barry K."/>
            <person name="Miller A.N."/>
            <person name="Grigoriev I.V."/>
            <person name="Debuchy R."/>
            <person name="Gladieux P."/>
            <person name="Hiltunen Thoren M."/>
            <person name="Johannesson H."/>
        </authorList>
    </citation>
    <scope>NUCLEOTIDE SEQUENCE</scope>
    <source>
        <strain evidence="21">PSN293</strain>
    </source>
</reference>
<dbReference type="Gene3D" id="3.40.50.12780">
    <property type="entry name" value="N-terminal domain of ligase-like"/>
    <property type="match status" value="1"/>
</dbReference>
<evidence type="ECO:0000256" key="13">
    <source>
        <dbReference type="ARBA" id="ARBA00023055"/>
    </source>
</evidence>
<evidence type="ECO:0000259" key="20">
    <source>
        <dbReference type="Pfam" id="PF00501"/>
    </source>
</evidence>
<dbReference type="GO" id="GO:0044539">
    <property type="term" value="P:long-chain fatty acid import into cell"/>
    <property type="evidence" value="ECO:0007669"/>
    <property type="project" value="TreeGrafter"/>
</dbReference>
<keyword evidence="9" id="KW-0812">Transmembrane</keyword>
<evidence type="ECO:0000256" key="10">
    <source>
        <dbReference type="ARBA" id="ARBA00022741"/>
    </source>
</evidence>
<evidence type="ECO:0000256" key="4">
    <source>
        <dbReference type="ARBA" id="ARBA00006432"/>
    </source>
</evidence>
<keyword evidence="6" id="KW-1003">Cell membrane</keyword>
<dbReference type="InterPro" id="IPR042099">
    <property type="entry name" value="ANL_N_sf"/>
</dbReference>
<evidence type="ECO:0000256" key="11">
    <source>
        <dbReference type="ARBA" id="ARBA00022840"/>
    </source>
</evidence>
<evidence type="ECO:0000256" key="2">
    <source>
        <dbReference type="ARBA" id="ARBA00004585"/>
    </source>
</evidence>